<proteinExistence type="inferred from homology"/>
<dbReference type="GO" id="GO:0031956">
    <property type="term" value="F:medium-chain fatty acid-CoA ligase activity"/>
    <property type="evidence" value="ECO:0007669"/>
    <property type="project" value="TreeGrafter"/>
</dbReference>
<sequence>MKCYWNDPAATKKAITPEGWFKTGDIAIIDEDGFLYIKDRVKDIIIRGGENIHSVEVENALYADHRIFDAAAVSVPDKRLGELVAAVVATKPSFKGSVTEESVLEVAKQHLPSHAIPVMILVQDEMIERNANGKIMKDVVRKRVRSEWLHRQKLKTKTNASSARL</sequence>
<evidence type="ECO:0000256" key="1">
    <source>
        <dbReference type="ARBA" id="ARBA00006432"/>
    </source>
</evidence>
<dbReference type="InterPro" id="IPR042099">
    <property type="entry name" value="ANL_N_sf"/>
</dbReference>
<dbReference type="PANTHER" id="PTHR43201:SF5">
    <property type="entry name" value="MEDIUM-CHAIN ACYL-COA LIGASE ACSF2, MITOCHONDRIAL"/>
    <property type="match status" value="1"/>
</dbReference>
<organism evidence="4 5">
    <name type="scientific">Schizopora paradoxa</name>
    <dbReference type="NCBI Taxonomy" id="27342"/>
    <lineage>
        <taxon>Eukaryota</taxon>
        <taxon>Fungi</taxon>
        <taxon>Dikarya</taxon>
        <taxon>Basidiomycota</taxon>
        <taxon>Agaricomycotina</taxon>
        <taxon>Agaricomycetes</taxon>
        <taxon>Hymenochaetales</taxon>
        <taxon>Schizoporaceae</taxon>
        <taxon>Schizopora</taxon>
    </lineage>
</organism>
<dbReference type="GO" id="GO:0006631">
    <property type="term" value="P:fatty acid metabolic process"/>
    <property type="evidence" value="ECO:0007669"/>
    <property type="project" value="TreeGrafter"/>
</dbReference>
<reference evidence="4 5" key="1">
    <citation type="submission" date="2015-04" db="EMBL/GenBank/DDBJ databases">
        <title>Complete genome sequence of Schizopora paradoxa KUC8140, a cosmopolitan wood degrader in East Asia.</title>
        <authorList>
            <consortium name="DOE Joint Genome Institute"/>
            <person name="Min B."/>
            <person name="Park H."/>
            <person name="Jang Y."/>
            <person name="Kim J.-J."/>
            <person name="Kim K.H."/>
            <person name="Pangilinan J."/>
            <person name="Lipzen A."/>
            <person name="Riley R."/>
            <person name="Grigoriev I.V."/>
            <person name="Spatafora J.W."/>
            <person name="Choi I.-G."/>
        </authorList>
    </citation>
    <scope>NUCLEOTIDE SEQUENCE [LARGE SCALE GENOMIC DNA]</scope>
    <source>
        <strain evidence="4 5">KUC8140</strain>
    </source>
</reference>
<dbReference type="AlphaFoldDB" id="A0A0H2RDP8"/>
<feature type="domain" description="AMP-binding enzyme C-terminal" evidence="3">
    <location>
        <begin position="56"/>
        <end position="134"/>
    </location>
</feature>
<dbReference type="Proteomes" id="UP000053477">
    <property type="component" value="Unassembled WGS sequence"/>
</dbReference>
<dbReference type="SUPFAM" id="SSF56801">
    <property type="entry name" value="Acetyl-CoA synthetase-like"/>
    <property type="match status" value="1"/>
</dbReference>
<protein>
    <submittedName>
        <fullName evidence="4">Acetyl-CoA synthetase-like protein</fullName>
    </submittedName>
</protein>
<dbReference type="InterPro" id="IPR025110">
    <property type="entry name" value="AMP-bd_C"/>
</dbReference>
<evidence type="ECO:0000256" key="2">
    <source>
        <dbReference type="ARBA" id="ARBA00022598"/>
    </source>
</evidence>
<comment type="similarity">
    <text evidence="1">Belongs to the ATP-dependent AMP-binding enzyme family.</text>
</comment>
<dbReference type="Gene3D" id="3.30.300.30">
    <property type="match status" value="1"/>
</dbReference>
<evidence type="ECO:0000313" key="4">
    <source>
        <dbReference type="EMBL" id="KLO09667.1"/>
    </source>
</evidence>
<dbReference type="InterPro" id="IPR045851">
    <property type="entry name" value="AMP-bd_C_sf"/>
</dbReference>
<name>A0A0H2RDP8_9AGAM</name>
<dbReference type="PANTHER" id="PTHR43201">
    <property type="entry name" value="ACYL-COA SYNTHETASE"/>
    <property type="match status" value="1"/>
</dbReference>
<evidence type="ECO:0000313" key="5">
    <source>
        <dbReference type="Proteomes" id="UP000053477"/>
    </source>
</evidence>
<dbReference type="OrthoDB" id="10253115at2759"/>
<dbReference type="Gene3D" id="3.40.50.12780">
    <property type="entry name" value="N-terminal domain of ligase-like"/>
    <property type="match status" value="1"/>
</dbReference>
<dbReference type="STRING" id="27342.A0A0H2RDP8"/>
<evidence type="ECO:0000259" key="3">
    <source>
        <dbReference type="Pfam" id="PF13193"/>
    </source>
</evidence>
<gene>
    <name evidence="4" type="ORF">SCHPADRAFT_907554</name>
</gene>
<dbReference type="EMBL" id="KQ086048">
    <property type="protein sequence ID" value="KLO09667.1"/>
    <property type="molecule type" value="Genomic_DNA"/>
</dbReference>
<keyword evidence="5" id="KW-1185">Reference proteome</keyword>
<dbReference type="InParanoid" id="A0A0H2RDP8"/>
<accession>A0A0H2RDP8</accession>
<dbReference type="Pfam" id="PF13193">
    <property type="entry name" value="AMP-binding_C"/>
    <property type="match status" value="1"/>
</dbReference>
<keyword evidence="2" id="KW-0436">Ligase</keyword>